<dbReference type="Proteomes" id="UP001431429">
    <property type="component" value="Unassembled WGS sequence"/>
</dbReference>
<comment type="caution">
    <text evidence="1">The sequence shown here is derived from an EMBL/GenBank/DDBJ whole genome shotgun (WGS) entry which is preliminary data.</text>
</comment>
<organism evidence="1 2">
    <name type="scientific">Streptomyces albipurpureus</name>
    <dbReference type="NCBI Taxonomy" id="2897419"/>
    <lineage>
        <taxon>Bacteria</taxon>
        <taxon>Bacillati</taxon>
        <taxon>Actinomycetota</taxon>
        <taxon>Actinomycetes</taxon>
        <taxon>Kitasatosporales</taxon>
        <taxon>Streptomycetaceae</taxon>
        <taxon>Streptomyces</taxon>
    </lineage>
</organism>
<dbReference type="RefSeq" id="WP_250921324.1">
    <property type="nucleotide sequence ID" value="NZ_JAMQAW010000028.1"/>
</dbReference>
<dbReference type="EMBL" id="JAMQAW010000028">
    <property type="protein sequence ID" value="MCM2390984.1"/>
    <property type="molecule type" value="Genomic_DNA"/>
</dbReference>
<gene>
    <name evidence="1" type="ORF">NBG84_22270</name>
</gene>
<sequence length="56" mass="6532">MEHTLEMTLDPIWDTVDRLHVWPDQECPRSAEQETLVRLLKLTEEVGQVARMARSA</sequence>
<proteinExistence type="predicted"/>
<keyword evidence="2" id="KW-1185">Reference proteome</keyword>
<accession>A0ABT0USN4</accession>
<evidence type="ECO:0000313" key="2">
    <source>
        <dbReference type="Proteomes" id="UP001431429"/>
    </source>
</evidence>
<protein>
    <submittedName>
        <fullName evidence="1">Uncharacterized protein</fullName>
    </submittedName>
</protein>
<evidence type="ECO:0000313" key="1">
    <source>
        <dbReference type="EMBL" id="MCM2390984.1"/>
    </source>
</evidence>
<reference evidence="1" key="1">
    <citation type="submission" date="2022-06" db="EMBL/GenBank/DDBJ databases">
        <title>Genome public.</title>
        <authorList>
            <person name="Sun Q."/>
        </authorList>
    </citation>
    <scope>NUCLEOTIDE SEQUENCE</scope>
    <source>
        <strain evidence="1">CWNU-1</strain>
    </source>
</reference>
<name>A0ABT0USN4_9ACTN</name>